<evidence type="ECO:0000256" key="10">
    <source>
        <dbReference type="SAM" id="Phobius"/>
    </source>
</evidence>
<feature type="transmembrane region" description="Helical" evidence="10">
    <location>
        <begin position="294"/>
        <end position="314"/>
    </location>
</feature>
<evidence type="ECO:0000256" key="8">
    <source>
        <dbReference type="HAMAP-Rule" id="MF_03231"/>
    </source>
</evidence>
<evidence type="ECO:0000256" key="7">
    <source>
        <dbReference type="ARBA" id="ARBA00023136"/>
    </source>
</evidence>
<accession>A0A0B1P8L0</accession>
<dbReference type="PANTHER" id="PTHR23129">
    <property type="entry name" value="ACYL-COENZYME A DIPHOSPHATASE FITM2"/>
    <property type="match status" value="1"/>
</dbReference>
<dbReference type="GO" id="GO:0010945">
    <property type="term" value="F:coenzyme A diphosphatase activity"/>
    <property type="evidence" value="ECO:0007669"/>
    <property type="project" value="InterPro"/>
</dbReference>
<keyword evidence="5 8" id="KW-1133">Transmembrane helix</keyword>
<dbReference type="GO" id="GO:0140042">
    <property type="term" value="P:lipid droplet formation"/>
    <property type="evidence" value="ECO:0007669"/>
    <property type="project" value="UniProtKB-UniRule"/>
</dbReference>
<evidence type="ECO:0000256" key="1">
    <source>
        <dbReference type="ARBA" id="ARBA00004477"/>
    </source>
</evidence>
<keyword evidence="8" id="KW-0594">Phospholipid biosynthesis</keyword>
<evidence type="ECO:0000256" key="3">
    <source>
        <dbReference type="ARBA" id="ARBA00022801"/>
    </source>
</evidence>
<dbReference type="STRING" id="52586.A0A0B1P8L0"/>
<comment type="catalytic activity">
    <reaction evidence="8">
        <text>an acyl-CoA + H2O = an acyl-4'-phosphopantetheine + adenosine 3',5'-bisphosphate + 2 H(+)</text>
        <dbReference type="Rhea" id="RHEA:50044"/>
        <dbReference type="ChEBI" id="CHEBI:15377"/>
        <dbReference type="ChEBI" id="CHEBI:15378"/>
        <dbReference type="ChEBI" id="CHEBI:58342"/>
        <dbReference type="ChEBI" id="CHEBI:58343"/>
        <dbReference type="ChEBI" id="CHEBI:132023"/>
    </reaction>
</comment>
<protein>
    <recommendedName>
        <fullName evidence="8">Acyl-coenzyme A diphosphatase SCS3</fullName>
        <ecNumber evidence="8">3.6.1.-</ecNumber>
    </recommendedName>
    <alternativeName>
        <fullName evidence="8">FIT family protein SCS3</fullName>
    </alternativeName>
</protein>
<keyword evidence="7 8" id="KW-0472">Membrane</keyword>
<name>A0A0B1P8L0_UNCNE</name>
<keyword evidence="4 8" id="KW-0256">Endoplasmic reticulum</keyword>
<evidence type="ECO:0000256" key="9">
    <source>
        <dbReference type="SAM" id="MobiDB-lite"/>
    </source>
</evidence>
<proteinExistence type="inferred from homology"/>
<comment type="catalytic activity">
    <reaction evidence="8">
        <text>(5Z,8Z,11Z,14Z)-eicosatetraenoyl-CoA + H2O = S-(5Z,8Z,11Z,14Z-eicosatetraenoyl)-4'-phosphopantetheine + adenosine 3',5'-bisphosphate + 2 H(+)</text>
        <dbReference type="Rhea" id="RHEA:65568"/>
        <dbReference type="ChEBI" id="CHEBI:15377"/>
        <dbReference type="ChEBI" id="CHEBI:15378"/>
        <dbReference type="ChEBI" id="CHEBI:57368"/>
        <dbReference type="ChEBI" id="CHEBI:58343"/>
        <dbReference type="ChEBI" id="CHEBI:156554"/>
    </reaction>
</comment>
<comment type="similarity">
    <text evidence="8">Belongs to the FIT family. Fungal FIT2B/SCS3 subfamily.</text>
</comment>
<feature type="transmembrane region" description="Helical" evidence="10">
    <location>
        <begin position="136"/>
        <end position="154"/>
    </location>
</feature>
<dbReference type="GO" id="GO:0008654">
    <property type="term" value="P:phospholipid biosynthetic process"/>
    <property type="evidence" value="ECO:0007669"/>
    <property type="project" value="UniProtKB-KW"/>
</dbReference>
<feature type="transmembrane region" description="Helical" evidence="10">
    <location>
        <begin position="45"/>
        <end position="64"/>
    </location>
</feature>
<dbReference type="HAMAP" id="MF_03231">
    <property type="entry name" value="SCS3"/>
    <property type="match status" value="1"/>
</dbReference>
<dbReference type="EMBL" id="JNVN01000800">
    <property type="protein sequence ID" value="KHJ34593.1"/>
    <property type="molecule type" value="Genomic_DNA"/>
</dbReference>
<dbReference type="OrthoDB" id="5579088at2759"/>
<dbReference type="AlphaFoldDB" id="A0A0B1P8L0"/>
<comment type="subcellular location">
    <subcellularLocation>
        <location evidence="1 8">Endoplasmic reticulum membrane</location>
        <topology evidence="1 8">Multi-pass membrane protein</topology>
    </subcellularLocation>
</comment>
<dbReference type="InterPro" id="IPR046400">
    <property type="entry name" value="SCS3"/>
</dbReference>
<feature type="transmembrane region" description="Helical" evidence="10">
    <location>
        <begin position="104"/>
        <end position="124"/>
    </location>
</feature>
<comment type="catalytic activity">
    <reaction evidence="8">
        <text>(9Z)-octadecenoyl-CoA + H2O = S-(9Z-octadecenoyl)-4'-phosphopantetheine + adenosine 3',5'-bisphosphate + 2 H(+)</text>
        <dbReference type="Rhea" id="RHEA:65564"/>
        <dbReference type="ChEBI" id="CHEBI:15377"/>
        <dbReference type="ChEBI" id="CHEBI:15378"/>
        <dbReference type="ChEBI" id="CHEBI:57387"/>
        <dbReference type="ChEBI" id="CHEBI:58343"/>
        <dbReference type="ChEBI" id="CHEBI:156553"/>
    </reaction>
</comment>
<comment type="caution">
    <text evidence="11">The sequence shown here is derived from an EMBL/GenBank/DDBJ whole genome shotgun (WGS) entry which is preliminary data.</text>
</comment>
<keyword evidence="2 8" id="KW-0812">Transmembrane</keyword>
<gene>
    <name evidence="8" type="primary">SCS3</name>
    <name evidence="8" type="synonym">FIT2B</name>
    <name evidence="11" type="ORF">EV44_g2351</name>
</gene>
<feature type="active site" evidence="8">
    <location>
        <position position="207"/>
    </location>
</feature>
<dbReference type="PANTHER" id="PTHR23129:SF0">
    <property type="entry name" value="ACYL-COENZYME A DIPHOSPHATASE FITM2"/>
    <property type="match status" value="1"/>
</dbReference>
<feature type="transmembrane region" description="Helical" evidence="10">
    <location>
        <begin position="208"/>
        <end position="227"/>
    </location>
</feature>
<evidence type="ECO:0000256" key="4">
    <source>
        <dbReference type="ARBA" id="ARBA00022824"/>
    </source>
</evidence>
<dbReference type="Pfam" id="PF10261">
    <property type="entry name" value="FIT"/>
    <property type="match status" value="1"/>
</dbReference>
<reference evidence="11 12" key="1">
    <citation type="journal article" date="2014" name="BMC Genomics">
        <title>Adaptive genomic structural variation in the grape powdery mildew pathogen, Erysiphe necator.</title>
        <authorList>
            <person name="Jones L."/>
            <person name="Riaz S."/>
            <person name="Morales-Cruz A."/>
            <person name="Amrine K.C."/>
            <person name="McGuire B."/>
            <person name="Gubler W.D."/>
            <person name="Walker M.A."/>
            <person name="Cantu D."/>
        </authorList>
    </citation>
    <scope>NUCLEOTIDE SEQUENCE [LARGE SCALE GENOMIC DNA]</scope>
    <source>
        <strain evidence="12">c</strain>
    </source>
</reference>
<sequence>MNSSPNSKQGLSKIQDMPSVSTIETRESPKRISQLSPYIPTQLEIILLSIYPTTLVIGSLYSILNPATRSSPYNSNTQSHSQNTPPSYFAKKNNIFNTFFVKRGWAWITISYLYFLFSHPFTGSAGTLSPKRIQGLLRYGIVTLWWIFITQWFFGPPLIDRNFTLTGGKCELALSSHSYRDQRKFLTASACKAEGGHWKGGHDISGHVFLLVLGSMFLFEEVLHVVLRRRQEERIITMKDGAIKSASIVSENRFPTESLGIWTLGSKIAIGVATMCLYMLLMTAAYFHTWFEKLTGLMVALAGIFIAYFLPRIIPNIRTVIAMPGL</sequence>
<keyword evidence="8" id="KW-1208">Phospholipid metabolism</keyword>
<evidence type="ECO:0000313" key="12">
    <source>
        <dbReference type="Proteomes" id="UP000030854"/>
    </source>
</evidence>
<keyword evidence="3 8" id="KW-0378">Hydrolase</keyword>
<dbReference type="OMA" id="CERIHAS"/>
<dbReference type="GO" id="GO:0005789">
    <property type="term" value="C:endoplasmic reticulum membrane"/>
    <property type="evidence" value="ECO:0007669"/>
    <property type="project" value="UniProtKB-SubCell"/>
</dbReference>
<dbReference type="InterPro" id="IPR019388">
    <property type="entry name" value="FIT"/>
</dbReference>
<feature type="compositionally biased region" description="Polar residues" evidence="9">
    <location>
        <begin position="1"/>
        <end position="23"/>
    </location>
</feature>
<keyword evidence="8" id="KW-0444">Lipid biosynthesis</keyword>
<comment type="catalytic activity">
    <reaction evidence="8">
        <text>hexadecanoyl-CoA + H2O = S-hexadecanoyl-4'-phosphopantetheine + adenosine 3',5'-bisphosphate + 2 H(+)</text>
        <dbReference type="Rhea" id="RHEA:50032"/>
        <dbReference type="ChEBI" id="CHEBI:15377"/>
        <dbReference type="ChEBI" id="CHEBI:15378"/>
        <dbReference type="ChEBI" id="CHEBI:57379"/>
        <dbReference type="ChEBI" id="CHEBI:58343"/>
        <dbReference type="ChEBI" id="CHEBI:132018"/>
    </reaction>
</comment>
<keyword evidence="12" id="KW-1185">Reference proteome</keyword>
<feature type="transmembrane region" description="Helical" evidence="10">
    <location>
        <begin position="268"/>
        <end position="288"/>
    </location>
</feature>
<dbReference type="Proteomes" id="UP000030854">
    <property type="component" value="Unassembled WGS sequence"/>
</dbReference>
<evidence type="ECO:0000313" key="11">
    <source>
        <dbReference type="EMBL" id="KHJ34593.1"/>
    </source>
</evidence>
<evidence type="ECO:0000256" key="2">
    <source>
        <dbReference type="ARBA" id="ARBA00022692"/>
    </source>
</evidence>
<comment type="function">
    <text evidence="8">Fatty acyl-coenzyme A (CoA) diphosphatase that hydrolyzes fatty acyl-CoA to yield acyl-4'-phosphopantetheine and adenosine 3',5'-bisphosphate. Preferentially hydrolyzes unsaturated long-chain acyl-CoA substrates in the endoplasmic reticulum (ER) lumen. This catalytic activity is required for maintaining ER structure and for lipid droplets (LDs) biogenesis, which are lipid storage organelles involved in maintaining lipid and energy homeostasis. May directly bind to diacylglycerol (DAGs) and triacylglycerol, which is also important for LD biogenesis. May support directional budding of nacent LDs from the ER into the cytosol by reducing DAG levels at sites of LD formation. May play a role in the regulation of cell morphology and cytoskeletal organization. Involved in phospholipid biosynthesis.</text>
</comment>
<evidence type="ECO:0000256" key="5">
    <source>
        <dbReference type="ARBA" id="ARBA00022989"/>
    </source>
</evidence>
<dbReference type="HOGENOM" id="CLU_048143_0_0_1"/>
<organism evidence="11 12">
    <name type="scientific">Uncinula necator</name>
    <name type="common">Grape powdery mildew</name>
    <dbReference type="NCBI Taxonomy" id="52586"/>
    <lineage>
        <taxon>Eukaryota</taxon>
        <taxon>Fungi</taxon>
        <taxon>Dikarya</taxon>
        <taxon>Ascomycota</taxon>
        <taxon>Pezizomycotina</taxon>
        <taxon>Leotiomycetes</taxon>
        <taxon>Erysiphales</taxon>
        <taxon>Erysiphaceae</taxon>
        <taxon>Erysiphe</taxon>
    </lineage>
</organism>
<keyword evidence="6" id="KW-0443">Lipid metabolism</keyword>
<feature type="region of interest" description="Disordered" evidence="9">
    <location>
        <begin position="1"/>
        <end position="28"/>
    </location>
</feature>
<dbReference type="EC" id="3.6.1.-" evidence="8"/>
<evidence type="ECO:0000256" key="6">
    <source>
        <dbReference type="ARBA" id="ARBA00023098"/>
    </source>
</evidence>
<feature type="active site" evidence="8">
    <location>
        <position position="288"/>
    </location>
</feature>